<protein>
    <submittedName>
        <fullName evidence="2">Uncharacterized protein</fullName>
    </submittedName>
</protein>
<evidence type="ECO:0000256" key="1">
    <source>
        <dbReference type="SAM" id="MobiDB-lite"/>
    </source>
</evidence>
<dbReference type="EMBL" id="CAJOBZ010000006">
    <property type="protein sequence ID" value="CAF4806725.1"/>
    <property type="molecule type" value="Genomic_DNA"/>
</dbReference>
<feature type="region of interest" description="Disordered" evidence="1">
    <location>
        <begin position="189"/>
        <end position="233"/>
    </location>
</feature>
<feature type="compositionally biased region" description="Acidic residues" evidence="1">
    <location>
        <begin position="195"/>
        <end position="211"/>
    </location>
</feature>
<dbReference type="Proteomes" id="UP000663880">
    <property type="component" value="Unassembled WGS sequence"/>
</dbReference>
<accession>A0A821PND1</accession>
<name>A0A821PND1_9NEOP</name>
<proteinExistence type="predicted"/>
<organism evidence="2 3">
    <name type="scientific">Pieris macdunnoughi</name>
    <dbReference type="NCBI Taxonomy" id="345717"/>
    <lineage>
        <taxon>Eukaryota</taxon>
        <taxon>Metazoa</taxon>
        <taxon>Ecdysozoa</taxon>
        <taxon>Arthropoda</taxon>
        <taxon>Hexapoda</taxon>
        <taxon>Insecta</taxon>
        <taxon>Pterygota</taxon>
        <taxon>Neoptera</taxon>
        <taxon>Endopterygota</taxon>
        <taxon>Lepidoptera</taxon>
        <taxon>Glossata</taxon>
        <taxon>Ditrysia</taxon>
        <taxon>Papilionoidea</taxon>
        <taxon>Pieridae</taxon>
        <taxon>Pierinae</taxon>
        <taxon>Pieris</taxon>
    </lineage>
</organism>
<feature type="compositionally biased region" description="Basic residues" evidence="1">
    <location>
        <begin position="217"/>
        <end position="233"/>
    </location>
</feature>
<keyword evidence="3" id="KW-1185">Reference proteome</keyword>
<gene>
    <name evidence="2" type="ORF">PMACD_LOCUS3785</name>
</gene>
<evidence type="ECO:0000313" key="3">
    <source>
        <dbReference type="Proteomes" id="UP000663880"/>
    </source>
</evidence>
<comment type="caution">
    <text evidence="2">The sequence shown here is derived from an EMBL/GenBank/DDBJ whole genome shotgun (WGS) entry which is preliminary data.</text>
</comment>
<evidence type="ECO:0000313" key="2">
    <source>
        <dbReference type="EMBL" id="CAF4806725.1"/>
    </source>
</evidence>
<dbReference type="OrthoDB" id="6928476at2759"/>
<dbReference type="AlphaFoldDB" id="A0A821PND1"/>
<sequence>MEQPQSKSPATEKRAMIESNVKLMDPESQPSGLRACAAIESHVQTQLQCPSPVLDTSAATQSNVLLFRGPSLVPSTSFATEGDVLVPGTRTATNGVVQIQFISENSSAIESNTVPIGSPSLSIFPRTSDSDVVQIQFRSSLPSPETNKIQIIEDRGTRRTNPERCKKKLNFNKCYLDYVDDADTLLLNEAFPSDDSTDWTEVEESSDEMEDGDQHTKTAKRNKNKQGKHKRQK</sequence>
<reference evidence="2" key="1">
    <citation type="submission" date="2021-02" db="EMBL/GenBank/DDBJ databases">
        <authorList>
            <person name="Steward A R."/>
        </authorList>
    </citation>
    <scope>NUCLEOTIDE SEQUENCE</scope>
</reference>